<feature type="domain" description="RDD" evidence="7">
    <location>
        <begin position="14"/>
        <end position="145"/>
    </location>
</feature>
<name>A0A558CV92_9GAMM</name>
<evidence type="ECO:0000256" key="2">
    <source>
        <dbReference type="ARBA" id="ARBA00022475"/>
    </source>
</evidence>
<feature type="transmembrane region" description="Helical" evidence="6">
    <location>
        <begin position="29"/>
        <end position="51"/>
    </location>
</feature>
<dbReference type="Pfam" id="PF06271">
    <property type="entry name" value="RDD"/>
    <property type="match status" value="1"/>
</dbReference>
<dbReference type="PANTHER" id="PTHR36115">
    <property type="entry name" value="PROLINE-RICH ANTIGEN HOMOLOG-RELATED"/>
    <property type="match status" value="1"/>
</dbReference>
<organism evidence="8 9">
    <name type="scientific">Sedimenticola thiotaurini</name>
    <dbReference type="NCBI Taxonomy" id="1543721"/>
    <lineage>
        <taxon>Bacteria</taxon>
        <taxon>Pseudomonadati</taxon>
        <taxon>Pseudomonadota</taxon>
        <taxon>Gammaproteobacteria</taxon>
        <taxon>Chromatiales</taxon>
        <taxon>Sedimenticolaceae</taxon>
        <taxon>Sedimenticola</taxon>
    </lineage>
</organism>
<gene>
    <name evidence="8" type="ORF">FHK82_13080</name>
</gene>
<dbReference type="Proteomes" id="UP000317355">
    <property type="component" value="Unassembled WGS sequence"/>
</dbReference>
<dbReference type="EMBL" id="VMRY01000066">
    <property type="protein sequence ID" value="TVT52655.1"/>
    <property type="molecule type" value="Genomic_DNA"/>
</dbReference>
<evidence type="ECO:0000256" key="3">
    <source>
        <dbReference type="ARBA" id="ARBA00022692"/>
    </source>
</evidence>
<evidence type="ECO:0000256" key="5">
    <source>
        <dbReference type="ARBA" id="ARBA00023136"/>
    </source>
</evidence>
<proteinExistence type="predicted"/>
<evidence type="ECO:0000256" key="1">
    <source>
        <dbReference type="ARBA" id="ARBA00004651"/>
    </source>
</evidence>
<feature type="transmembrane region" description="Helical" evidence="6">
    <location>
        <begin position="113"/>
        <end position="132"/>
    </location>
</feature>
<keyword evidence="2" id="KW-1003">Cell membrane</keyword>
<dbReference type="InterPro" id="IPR010432">
    <property type="entry name" value="RDD"/>
</dbReference>
<reference evidence="8 9" key="1">
    <citation type="submission" date="2019-07" db="EMBL/GenBank/DDBJ databases">
        <title>The pathways for chlorine oxyanion respiration interact through the shared metabolite chlorate.</title>
        <authorList>
            <person name="Barnum T.P."/>
            <person name="Cheng Y."/>
            <person name="Hill K.A."/>
            <person name="Lucas L.N."/>
            <person name="Carlson H.K."/>
            <person name="Coates J.D."/>
        </authorList>
    </citation>
    <scope>NUCLEOTIDE SEQUENCE [LARGE SCALE GENOMIC DNA]</scope>
    <source>
        <strain evidence="8">BK-3</strain>
    </source>
</reference>
<dbReference type="AlphaFoldDB" id="A0A558CV92"/>
<dbReference type="GO" id="GO:0005886">
    <property type="term" value="C:plasma membrane"/>
    <property type="evidence" value="ECO:0007669"/>
    <property type="project" value="UniProtKB-SubCell"/>
</dbReference>
<protein>
    <submittedName>
        <fullName evidence="8">RDD family protein</fullName>
    </submittedName>
</protein>
<comment type="caution">
    <text evidence="8">The sequence shown here is derived from an EMBL/GenBank/DDBJ whole genome shotgun (WGS) entry which is preliminary data.</text>
</comment>
<dbReference type="PANTHER" id="PTHR36115:SF10">
    <property type="entry name" value="RDD DOMAIN-CONTAINING PROTEIN"/>
    <property type="match status" value="1"/>
</dbReference>
<keyword evidence="3 6" id="KW-0812">Transmembrane</keyword>
<keyword evidence="5 6" id="KW-0472">Membrane</keyword>
<evidence type="ECO:0000256" key="6">
    <source>
        <dbReference type="SAM" id="Phobius"/>
    </source>
</evidence>
<evidence type="ECO:0000256" key="4">
    <source>
        <dbReference type="ARBA" id="ARBA00022989"/>
    </source>
</evidence>
<evidence type="ECO:0000313" key="9">
    <source>
        <dbReference type="Proteomes" id="UP000317355"/>
    </source>
</evidence>
<accession>A0A558CV92</accession>
<dbReference type="InterPro" id="IPR051791">
    <property type="entry name" value="Pra-immunoreactive"/>
</dbReference>
<comment type="subcellular location">
    <subcellularLocation>
        <location evidence="1">Cell membrane</location>
        <topology evidence="1">Multi-pass membrane protein</topology>
    </subcellularLocation>
</comment>
<keyword evidence="4 6" id="KW-1133">Transmembrane helix</keyword>
<evidence type="ECO:0000313" key="8">
    <source>
        <dbReference type="EMBL" id="TVT52655.1"/>
    </source>
</evidence>
<sequence>MTNKNFIDISQAVTPGLARRLAAILYDTLLVFGLLLLASMVITLPVGIFAGEAASNALASNPLFKIWLAIVPPAFFLLFWMKGGQTLGMRSWRLRVIRADGTPLGWTDALKRFCFALISWLPLGLGYFWILFDRDNLTWHDRLSGTRLIMLAKN</sequence>
<evidence type="ECO:0000259" key="7">
    <source>
        <dbReference type="Pfam" id="PF06271"/>
    </source>
</evidence>
<feature type="transmembrane region" description="Helical" evidence="6">
    <location>
        <begin position="63"/>
        <end position="81"/>
    </location>
</feature>